<evidence type="ECO:0000256" key="1">
    <source>
        <dbReference type="SAM" id="Coils"/>
    </source>
</evidence>
<feature type="compositionally biased region" description="Low complexity" evidence="2">
    <location>
        <begin position="1314"/>
        <end position="1328"/>
    </location>
</feature>
<feature type="compositionally biased region" description="Basic and acidic residues" evidence="2">
    <location>
        <begin position="481"/>
        <end position="511"/>
    </location>
</feature>
<evidence type="ECO:0000256" key="2">
    <source>
        <dbReference type="SAM" id="MobiDB-lite"/>
    </source>
</evidence>
<feature type="region of interest" description="Disordered" evidence="2">
    <location>
        <begin position="827"/>
        <end position="959"/>
    </location>
</feature>
<evidence type="ECO:0000313" key="5">
    <source>
        <dbReference type="Proteomes" id="UP000828390"/>
    </source>
</evidence>
<feature type="compositionally biased region" description="Polar residues" evidence="2">
    <location>
        <begin position="1452"/>
        <end position="1464"/>
    </location>
</feature>
<accession>A0A9D4K8P3</accession>
<dbReference type="PANTHER" id="PTHR46345">
    <property type="entry name" value="INVERTED FORMIN-2"/>
    <property type="match status" value="1"/>
</dbReference>
<dbReference type="InterPro" id="IPR042201">
    <property type="entry name" value="FH2_Formin_sf"/>
</dbReference>
<feature type="compositionally biased region" description="Polar residues" evidence="2">
    <location>
        <begin position="1423"/>
        <end position="1435"/>
    </location>
</feature>
<organism evidence="4 5">
    <name type="scientific">Dreissena polymorpha</name>
    <name type="common">Zebra mussel</name>
    <name type="synonym">Mytilus polymorpha</name>
    <dbReference type="NCBI Taxonomy" id="45954"/>
    <lineage>
        <taxon>Eukaryota</taxon>
        <taxon>Metazoa</taxon>
        <taxon>Spiralia</taxon>
        <taxon>Lophotrochozoa</taxon>
        <taxon>Mollusca</taxon>
        <taxon>Bivalvia</taxon>
        <taxon>Autobranchia</taxon>
        <taxon>Heteroconchia</taxon>
        <taxon>Euheterodonta</taxon>
        <taxon>Imparidentia</taxon>
        <taxon>Neoheterodontei</taxon>
        <taxon>Myida</taxon>
        <taxon>Dreissenoidea</taxon>
        <taxon>Dreissenidae</taxon>
        <taxon>Dreissena</taxon>
    </lineage>
</organism>
<feature type="compositionally biased region" description="Polar residues" evidence="2">
    <location>
        <begin position="938"/>
        <end position="956"/>
    </location>
</feature>
<feature type="region of interest" description="Disordered" evidence="2">
    <location>
        <begin position="322"/>
        <end position="511"/>
    </location>
</feature>
<proteinExistence type="predicted"/>
<feature type="compositionally biased region" description="Basic and acidic residues" evidence="2">
    <location>
        <begin position="749"/>
        <end position="763"/>
    </location>
</feature>
<feature type="compositionally biased region" description="Basic residues" evidence="2">
    <location>
        <begin position="688"/>
        <end position="698"/>
    </location>
</feature>
<name>A0A9D4K8P3_DREPO</name>
<keyword evidence="1" id="KW-0175">Coiled coil</keyword>
<feature type="compositionally biased region" description="Low complexity" evidence="2">
    <location>
        <begin position="892"/>
        <end position="928"/>
    </location>
</feature>
<feature type="compositionally biased region" description="Basic and acidic residues" evidence="2">
    <location>
        <begin position="713"/>
        <end position="733"/>
    </location>
</feature>
<gene>
    <name evidence="4" type="ORF">DPMN_108352</name>
</gene>
<feature type="compositionally biased region" description="Basic and acidic residues" evidence="2">
    <location>
        <begin position="874"/>
        <end position="884"/>
    </location>
</feature>
<dbReference type="Pfam" id="PF02181">
    <property type="entry name" value="FH2"/>
    <property type="match status" value="1"/>
</dbReference>
<dbReference type="SUPFAM" id="SSF101447">
    <property type="entry name" value="Formin homology 2 domain (FH2 domain)"/>
    <property type="match status" value="1"/>
</dbReference>
<feature type="domain" description="FH2" evidence="3">
    <location>
        <begin position="1"/>
        <end position="248"/>
    </location>
</feature>
<evidence type="ECO:0000259" key="3">
    <source>
        <dbReference type="PROSITE" id="PS51444"/>
    </source>
</evidence>
<feature type="compositionally biased region" description="Basic and acidic residues" evidence="2">
    <location>
        <begin position="837"/>
        <end position="849"/>
    </location>
</feature>
<dbReference type="InterPro" id="IPR015425">
    <property type="entry name" value="FH2_Formin"/>
</dbReference>
<dbReference type="Proteomes" id="UP000828390">
    <property type="component" value="Unassembled WGS sequence"/>
</dbReference>
<dbReference type="PROSITE" id="PS51444">
    <property type="entry name" value="FH2"/>
    <property type="match status" value="1"/>
</dbReference>
<feature type="compositionally biased region" description="Low complexity" evidence="2">
    <location>
        <begin position="1407"/>
        <end position="1422"/>
    </location>
</feature>
<feature type="compositionally biased region" description="Basic and acidic residues" evidence="2">
    <location>
        <begin position="1544"/>
        <end position="1564"/>
    </location>
</feature>
<sequence>MSPKSNFTHVLSCFSYRLRIEGLTIREEFMANMEFIKPSIDSIIEAAKDIKENKNLHELLYLVLLAGNFLNAGNYAGDAAGFKLSSLLKLTEIRANKPRMNLLHYVVMQAEEKNPALLNFPDEMKFLKDASIASVDALAADIKALDEKVAKISQNVEMVGKDFEKQMNEFLGIARKEMQELNEDLVDMEGLRIELADFFCEDEKTFKLEECFRIFQTFCERFSKAKQENAQRKDNEKKMETRRLQREAEVQKRNDADAADVTVTVEHGDGNVNIVDQLLADVRMGFKKFDEASFSVTKVQKINLGAGQNQDSLLSPTADGIGTGFVRGGSGRRSVRGVKSRKSVADGDSDSTDGQSGSGSGETGNMLFDILMQPETEPGLKTPVTEGSFSRMGSLRRRRSDRKMQGNNFGIAFERERVPSPNIEAQEKEILDTKERPKSDILDDNFDYRQGSNLSVRRSRSMNERAVLESPSRMYDPNNNKSEDNLLIERTKSPSFRSDDPHRRSSRWRNDIPDVKGLPIIEERDRNTNLVEQTSASSEYVSITDKVTKDDSFAIAEKKTKEKLSRRFSSTMLDHVEIRRVLETAEDVKNKTDEHTVAMTQRAKTNKRWVSELDKTDIDNVLKAIEETEIKIGETVKVESSVHRQSKEVVTASIQSPKEVVTASLIGPKPIDAKVVPQGDPNEPQHLKEKRKNRKKRSVLSMEDIHAAFTKTKTPDVENKTSEFENKENHELPQKSPKSPQVPPRRSRRNSDGSIEKLPEVEVKPEQTIVDKDVVSKAAKLAGKKRFRDQRFGDKETPAQKAMLEHSQGRWKSNVEKDNVDEAYRDYMNKNNMSRSKSYDEAVARKALEDESDNNAINTEKRNSLRSSAVNMYNDDRRNGKIFDDESEGDNSINITSSPRRPSSTNSTRSDSPKSSSSRLSIKSTNTSTETLRETGSDNETSPSQRRKNSTPNGITDKQYKFQVNERRPETPSSLNYLLANKVDDHSLENFEARVSFDENDDLPQAKMLKWRKQRTEKRRTGNYENVPGFDGIVSGNLSPRIEMKPESVINSPRSDSSSQGSIPIIHKTQGSFELQNDIGSRCSYASSSDSASKDEGFETMSGTVSQRTSLSSALESVDIIPGINKKFESLSKLQINENIIAEAARSSVIDTKKERTESWTEAVAVGMVIKDGSLDSSMEFNALSPDSGHGTLKEEPWQESDIIKESSEERPMSPASVHSSDKKEKKVPSYMRGTASSSKKRGQESEHDSSANLSTTNRISKGASNHNLSRARTNSNSSIVSATSNVSDSGTISPVKRRVSHGTPKERPSSIHSSMPLSRSTTPLPSSVRAQTPTNRGVAAKPATHASSTIGARLSTSSTKTLKARPAPAPPTGRKTPTPTTPARTSSKSSTSTPGRTTPVSNNRSVTPNPTRNRSTTPVNTLSHTPIRRSNSPTIEEEECEIDPNGPSPLRRTQSMRVKSGTSRPAVGSVMSSKEAPEKSSTPRRSFMSPTASSKARVDKLKAEDENSTPPIPPPRRSKDTDALPSKSDTTPSPLKRHASMRVPDKAANKAPKDQDKASDSKLKGFIQKIGGSGSKVRPVSDCSGKLAPVDENAEKDGAEELPPKEGGKSPSLRRIFGLKSKEKQVRKSTDSLKSESADVKKKSLK</sequence>
<feature type="compositionally biased region" description="Gly residues" evidence="2">
    <location>
        <begin position="322"/>
        <end position="331"/>
    </location>
</feature>
<reference evidence="4" key="1">
    <citation type="journal article" date="2019" name="bioRxiv">
        <title>The Genome of the Zebra Mussel, Dreissena polymorpha: A Resource for Invasive Species Research.</title>
        <authorList>
            <person name="McCartney M.A."/>
            <person name="Auch B."/>
            <person name="Kono T."/>
            <person name="Mallez S."/>
            <person name="Zhang Y."/>
            <person name="Obille A."/>
            <person name="Becker A."/>
            <person name="Abrahante J.E."/>
            <person name="Garbe J."/>
            <person name="Badalamenti J.P."/>
            <person name="Herman A."/>
            <person name="Mangelson H."/>
            <person name="Liachko I."/>
            <person name="Sullivan S."/>
            <person name="Sone E.D."/>
            <person name="Koren S."/>
            <person name="Silverstein K.A.T."/>
            <person name="Beckman K.B."/>
            <person name="Gohl D.M."/>
        </authorList>
    </citation>
    <scope>NUCLEOTIDE SEQUENCE</scope>
    <source>
        <strain evidence="4">Duluth1</strain>
        <tissue evidence="4">Whole animal</tissue>
    </source>
</reference>
<dbReference type="PANTHER" id="PTHR46345:SF8">
    <property type="entry name" value="FORMIN 3, ISOFORM B"/>
    <property type="match status" value="1"/>
</dbReference>
<keyword evidence="5" id="KW-1185">Reference proteome</keyword>
<reference evidence="4" key="2">
    <citation type="submission" date="2020-11" db="EMBL/GenBank/DDBJ databases">
        <authorList>
            <person name="McCartney M.A."/>
            <person name="Auch B."/>
            <person name="Kono T."/>
            <person name="Mallez S."/>
            <person name="Becker A."/>
            <person name="Gohl D.M."/>
            <person name="Silverstein K.A.T."/>
            <person name="Koren S."/>
            <person name="Bechman K.B."/>
            <person name="Herman A."/>
            <person name="Abrahante J.E."/>
            <person name="Garbe J."/>
        </authorList>
    </citation>
    <scope>NUCLEOTIDE SEQUENCE</scope>
    <source>
        <strain evidence="4">Duluth1</strain>
        <tissue evidence="4">Whole animal</tissue>
    </source>
</reference>
<feature type="region of interest" description="Disordered" evidence="2">
    <location>
        <begin position="671"/>
        <end position="763"/>
    </location>
</feature>
<dbReference type="EMBL" id="JAIWYP010000004">
    <property type="protein sequence ID" value="KAH3835014.1"/>
    <property type="molecule type" value="Genomic_DNA"/>
</dbReference>
<feature type="region of interest" description="Disordered" evidence="2">
    <location>
        <begin position="1206"/>
        <end position="1647"/>
    </location>
</feature>
<dbReference type="Gene3D" id="1.20.58.2220">
    <property type="entry name" value="Formin, FH2 domain"/>
    <property type="match status" value="1"/>
</dbReference>
<feature type="compositionally biased region" description="Polar residues" evidence="2">
    <location>
        <begin position="1251"/>
        <end position="1293"/>
    </location>
</feature>
<feature type="compositionally biased region" description="Basic residues" evidence="2">
    <location>
        <begin position="333"/>
        <end position="342"/>
    </location>
</feature>
<feature type="compositionally biased region" description="Basic and acidic residues" evidence="2">
    <location>
        <begin position="425"/>
        <end position="441"/>
    </location>
</feature>
<comment type="caution">
    <text evidence="4">The sequence shown here is derived from an EMBL/GenBank/DDBJ whole genome shotgun (WGS) entry which is preliminary data.</text>
</comment>
<dbReference type="SMART" id="SM00498">
    <property type="entry name" value="FH2"/>
    <property type="match status" value="1"/>
</dbReference>
<feature type="compositionally biased region" description="Basic and acidic residues" evidence="2">
    <location>
        <begin position="1594"/>
        <end position="1609"/>
    </location>
</feature>
<feature type="compositionally biased region" description="Polar residues" evidence="2">
    <location>
        <begin position="1346"/>
        <end position="1362"/>
    </location>
</feature>
<feature type="compositionally biased region" description="Basic and acidic residues" evidence="2">
    <location>
        <begin position="1497"/>
        <end position="1506"/>
    </location>
</feature>
<feature type="compositionally biased region" description="Basic and acidic residues" evidence="2">
    <location>
        <begin position="1621"/>
        <end position="1647"/>
    </location>
</feature>
<feature type="compositionally biased region" description="Low complexity" evidence="2">
    <location>
        <begin position="1373"/>
        <end position="1400"/>
    </location>
</feature>
<feature type="coiled-coil region" evidence="1">
    <location>
        <begin position="135"/>
        <end position="191"/>
    </location>
</feature>
<feature type="compositionally biased region" description="Polar residues" evidence="2">
    <location>
        <begin position="1480"/>
        <end position="1495"/>
    </location>
</feature>
<protein>
    <recommendedName>
        <fullName evidence="3">FH2 domain-containing protein</fullName>
    </recommendedName>
</protein>
<feature type="region of interest" description="Disordered" evidence="2">
    <location>
        <begin position="789"/>
        <end position="811"/>
    </location>
</feature>
<evidence type="ECO:0000313" key="4">
    <source>
        <dbReference type="EMBL" id="KAH3835014.1"/>
    </source>
</evidence>